<evidence type="ECO:0000313" key="5">
    <source>
        <dbReference type="Proteomes" id="UP001244011"/>
    </source>
</evidence>
<evidence type="ECO:0000259" key="3">
    <source>
        <dbReference type="PROSITE" id="PS50157"/>
    </source>
</evidence>
<dbReference type="Proteomes" id="UP001244011">
    <property type="component" value="Unassembled WGS sequence"/>
</dbReference>
<keyword evidence="5" id="KW-1185">Reference proteome</keyword>
<dbReference type="SMART" id="SM00355">
    <property type="entry name" value="ZnF_C2H2"/>
    <property type="match status" value="3"/>
</dbReference>
<keyword evidence="1" id="KW-0863">Zinc-finger</keyword>
<feature type="region of interest" description="Disordered" evidence="2">
    <location>
        <begin position="1112"/>
        <end position="1133"/>
    </location>
</feature>
<dbReference type="AlphaFoldDB" id="A0AAJ0C1I7"/>
<dbReference type="EMBL" id="MU839005">
    <property type="protein sequence ID" value="KAK1768414.1"/>
    <property type="molecule type" value="Genomic_DNA"/>
</dbReference>
<feature type="domain" description="C2H2-type" evidence="3">
    <location>
        <begin position="899"/>
        <end position="926"/>
    </location>
</feature>
<name>A0AAJ0C1I7_9PEZI</name>
<dbReference type="InterPro" id="IPR058925">
    <property type="entry name" value="zf-C2H2_AcuF"/>
</dbReference>
<sequence length="1133" mass="123584">MSSTYAVLPSSLVNNRGSVRTHESRNFLPAASNPHQMQASTPVNSNHLSPYTSSPGRCDSASPTLNIDTPADSVSASSVHYQSSDFSEVCDDPFFGVDFNAHECNSPSFLGPFAPPDQDEQLASTLSYSTPEQAHGIQKVGSYHPISPDQTPFQYNNRSPDGERKGAAIAYPAQLPQSVSPQELTKQFQPLAVSGDFSQFTYQLTPETSDDGVAPAPPAMSCPSPRVTVSIWGNDNDEPEPTVTAAGGPAALPSSVTAGHVDCQPGDSEAATAGSPPARDNEGQWLPNGTASHHGLDPDNRPSTDVASSVNDLAAQRKVEGKNQEVRDWLTDSLHSLNPSPPVEETVPRVADSDEQDDNVSPREIPLGSETENKLVPGQTYFPESGGAELTAEDINIMRENRNWADGPVLHRIQGDGTKYQPETAQAAMERFERLCRDNDSVVSRAATWGTRRRSLPSVLDVEGVTSGSFLKKLSISRGENRRPSIFDGVRGLLKKPSTSFKRARNSEDESSEPPVELKESRDSLVPPPTLSGGFKKKQSVPSINTALVSVTHSAAAVGTTHVRSGSISTGAITSPKSPNALSLGVKAMMRRPRSGSELADMWKKAGGPPVANLAKPATTADQDEDEDDDDDIYEEADMAHETDKMIDDINPTLAGFRDHVLRLSPGLANTNTYLVDRIAHQQLVRYKNLLSARVRHLNFLSTGSCPCGSMCIAQGGSANSLDSKGDGRLPDPLSAKYDGSDENMTPREGALSPESFPQDIPMPPTSSLPSEFECQLCFQAKKFQKPSDWTKHVHEDVQPFTCTWDRCKDPKIFKRKADWVRHENEGHRHLEWWTCDVDDCRHVCYRRDNFLQHLVREHKFAEPKVKTKAALKRAAAVDPTWQMVEKCHHETPKRPQEEPCRFCGRTFPTWKKLTVHLAKHMEQMSLPILRLVARKELDMDTIISPVQDPPPRSFPAEREPVVFNQPSTMSHAPTPSCPPSTIPYHNSQHQAYAFNNQFGQPPPFYNHNQFESLGHSLESTSLGIQVNHGFSSTGVHGYNNMPVTADTCIPPQDPYSSVGPLVEPFPALSMNALGLQGLQGLPDTPGNQVPYGNLIGHSGVGVGAEQYASRGTVSPFTPSPNQRQGGFYGHGQ</sequence>
<feature type="region of interest" description="Disordered" evidence="2">
    <location>
        <begin position="333"/>
        <end position="370"/>
    </location>
</feature>
<dbReference type="InterPro" id="IPR013087">
    <property type="entry name" value="Znf_C2H2_type"/>
</dbReference>
<keyword evidence="1" id="KW-0479">Metal-binding</keyword>
<feature type="compositionally biased region" description="Polar residues" evidence="2">
    <location>
        <begin position="1112"/>
        <end position="1125"/>
    </location>
</feature>
<feature type="compositionally biased region" description="Polar residues" evidence="2">
    <location>
        <begin position="33"/>
        <end position="66"/>
    </location>
</feature>
<gene>
    <name evidence="4" type="ORF">QBC33DRAFT_376555</name>
</gene>
<organism evidence="4 5">
    <name type="scientific">Phialemonium atrogriseum</name>
    <dbReference type="NCBI Taxonomy" id="1093897"/>
    <lineage>
        <taxon>Eukaryota</taxon>
        <taxon>Fungi</taxon>
        <taxon>Dikarya</taxon>
        <taxon>Ascomycota</taxon>
        <taxon>Pezizomycotina</taxon>
        <taxon>Sordariomycetes</taxon>
        <taxon>Sordariomycetidae</taxon>
        <taxon>Cephalothecales</taxon>
        <taxon>Cephalothecaceae</taxon>
        <taxon>Phialemonium</taxon>
    </lineage>
</organism>
<dbReference type="GO" id="GO:0008270">
    <property type="term" value="F:zinc ion binding"/>
    <property type="evidence" value="ECO:0007669"/>
    <property type="project" value="UniProtKB-KW"/>
</dbReference>
<protein>
    <recommendedName>
        <fullName evidence="3">C2H2-type domain-containing protein</fullName>
    </recommendedName>
</protein>
<dbReference type="PROSITE" id="PS00028">
    <property type="entry name" value="ZINC_FINGER_C2H2_1"/>
    <property type="match status" value="2"/>
</dbReference>
<comment type="caution">
    <text evidence="4">The sequence shown here is derived from an EMBL/GenBank/DDBJ whole genome shotgun (WGS) entry which is preliminary data.</text>
</comment>
<dbReference type="RefSeq" id="XP_060284627.1">
    <property type="nucleotide sequence ID" value="XM_060424025.1"/>
</dbReference>
<dbReference type="PANTHER" id="PTHR35391">
    <property type="entry name" value="C2H2-TYPE DOMAIN-CONTAINING PROTEIN-RELATED"/>
    <property type="match status" value="1"/>
</dbReference>
<evidence type="ECO:0000313" key="4">
    <source>
        <dbReference type="EMBL" id="KAK1768414.1"/>
    </source>
</evidence>
<feature type="region of interest" description="Disordered" evidence="2">
    <location>
        <begin position="498"/>
        <end position="538"/>
    </location>
</feature>
<feature type="region of interest" description="Disordered" evidence="2">
    <location>
        <begin position="231"/>
        <end position="308"/>
    </location>
</feature>
<keyword evidence="1" id="KW-0862">Zinc</keyword>
<feature type="region of interest" description="Disordered" evidence="2">
    <location>
        <begin position="607"/>
        <end position="629"/>
    </location>
</feature>
<feature type="region of interest" description="Disordered" evidence="2">
    <location>
        <begin position="720"/>
        <end position="758"/>
    </location>
</feature>
<evidence type="ECO:0000256" key="1">
    <source>
        <dbReference type="PROSITE-ProRule" id="PRU00042"/>
    </source>
</evidence>
<dbReference type="Pfam" id="PF26082">
    <property type="entry name" value="zf-C2H2_AcuF"/>
    <property type="match status" value="1"/>
</dbReference>
<feature type="region of interest" description="Disordered" evidence="2">
    <location>
        <begin position="32"/>
        <end position="66"/>
    </location>
</feature>
<dbReference type="PANTHER" id="PTHR35391:SF3">
    <property type="entry name" value="FINGER DOMAIN PROTEIN, PUTATIVE (AFU_ORTHOLOGUE AFUA_8G04300)-RELATED"/>
    <property type="match status" value="1"/>
</dbReference>
<proteinExistence type="predicted"/>
<evidence type="ECO:0000256" key="2">
    <source>
        <dbReference type="SAM" id="MobiDB-lite"/>
    </source>
</evidence>
<dbReference type="PROSITE" id="PS50157">
    <property type="entry name" value="ZINC_FINGER_C2H2_2"/>
    <property type="match status" value="1"/>
</dbReference>
<dbReference type="GeneID" id="85307212"/>
<accession>A0AAJ0C1I7</accession>
<reference evidence="4" key="1">
    <citation type="submission" date="2023-06" db="EMBL/GenBank/DDBJ databases">
        <title>Genome-scale phylogeny and comparative genomics of the fungal order Sordariales.</title>
        <authorList>
            <consortium name="Lawrence Berkeley National Laboratory"/>
            <person name="Hensen N."/>
            <person name="Bonometti L."/>
            <person name="Westerberg I."/>
            <person name="Brannstrom I.O."/>
            <person name="Guillou S."/>
            <person name="Cros-Aarteil S."/>
            <person name="Calhoun S."/>
            <person name="Haridas S."/>
            <person name="Kuo A."/>
            <person name="Mondo S."/>
            <person name="Pangilinan J."/>
            <person name="Riley R."/>
            <person name="Labutti K."/>
            <person name="Andreopoulos B."/>
            <person name="Lipzen A."/>
            <person name="Chen C."/>
            <person name="Yanf M."/>
            <person name="Daum C."/>
            <person name="Ng V."/>
            <person name="Clum A."/>
            <person name="Steindorff A."/>
            <person name="Ohm R."/>
            <person name="Martin F."/>
            <person name="Silar P."/>
            <person name="Natvig D."/>
            <person name="Lalanne C."/>
            <person name="Gautier V."/>
            <person name="Ament-Velasquez S.L."/>
            <person name="Kruys A."/>
            <person name="Hutchinson M.I."/>
            <person name="Powell A.J."/>
            <person name="Barry K."/>
            <person name="Miller A.N."/>
            <person name="Grigoriev I.V."/>
            <person name="Debuchy R."/>
            <person name="Gladieux P."/>
            <person name="Thoren M.H."/>
            <person name="Johannesson H."/>
        </authorList>
    </citation>
    <scope>NUCLEOTIDE SEQUENCE</scope>
    <source>
        <strain evidence="4">8032-3</strain>
    </source>
</reference>